<dbReference type="Gene3D" id="1.20.120.160">
    <property type="entry name" value="HPT domain"/>
    <property type="match status" value="1"/>
</dbReference>
<dbReference type="SUPFAM" id="SSF52172">
    <property type="entry name" value="CheY-like"/>
    <property type="match status" value="1"/>
</dbReference>
<comment type="caution">
    <text evidence="16">The sequence shown here is derived from an EMBL/GenBank/DDBJ whole genome shotgun (WGS) entry which is preliminary data.</text>
</comment>
<evidence type="ECO:0000256" key="4">
    <source>
        <dbReference type="ARBA" id="ARBA00022679"/>
    </source>
</evidence>
<feature type="domain" description="PAS" evidence="13">
    <location>
        <begin position="839"/>
        <end position="883"/>
    </location>
</feature>
<evidence type="ECO:0000256" key="8">
    <source>
        <dbReference type="PROSITE-ProRule" id="PRU00169"/>
    </source>
</evidence>
<dbReference type="PRINTS" id="PR00344">
    <property type="entry name" value="BCTRLSENSOR"/>
</dbReference>
<dbReference type="InterPro" id="IPR003661">
    <property type="entry name" value="HisK_dim/P_dom"/>
</dbReference>
<keyword evidence="9" id="KW-0472">Membrane</keyword>
<dbReference type="InterPro" id="IPR003594">
    <property type="entry name" value="HATPase_dom"/>
</dbReference>
<dbReference type="Gene3D" id="3.30.450.40">
    <property type="match status" value="2"/>
</dbReference>
<dbReference type="Pfam" id="PF00072">
    <property type="entry name" value="Response_reg"/>
    <property type="match status" value="1"/>
</dbReference>
<dbReference type="GO" id="GO:0005524">
    <property type="term" value="F:ATP binding"/>
    <property type="evidence" value="ECO:0007669"/>
    <property type="project" value="UniProtKB-KW"/>
</dbReference>
<dbReference type="SMART" id="SM00065">
    <property type="entry name" value="GAF"/>
    <property type="match status" value="2"/>
</dbReference>
<reference evidence="16 17" key="2">
    <citation type="submission" date="2020-02" db="EMBL/GenBank/DDBJ databases">
        <title>Genome sequences of Thiorhodococcus mannitoliphagus and Thiorhodococcus minor, purple sulfur photosynthetic bacteria in the gammaproteobacterial family, Chromatiaceae.</title>
        <authorList>
            <person name="Aviles F.A."/>
            <person name="Meyer T.E."/>
            <person name="Kyndt J.A."/>
        </authorList>
    </citation>
    <scope>NUCLEOTIDE SEQUENCE [LARGE SCALE GENOMIC DNA]</scope>
    <source>
        <strain evidence="16 17">DSM 18266</strain>
    </source>
</reference>
<dbReference type="SUPFAM" id="SSF55785">
    <property type="entry name" value="PYP-like sensor domain (PAS domain)"/>
    <property type="match status" value="3"/>
</dbReference>
<keyword evidence="5" id="KW-0418">Kinase</keyword>
<keyword evidence="4" id="KW-0808">Transferase</keyword>
<dbReference type="InterPro" id="IPR004358">
    <property type="entry name" value="Sig_transdc_His_kin-like_C"/>
</dbReference>
<dbReference type="PROSITE" id="PS50112">
    <property type="entry name" value="PAS"/>
    <property type="match status" value="3"/>
</dbReference>
<dbReference type="PANTHER" id="PTHR45339">
    <property type="entry name" value="HYBRID SIGNAL TRANSDUCTION HISTIDINE KINASE J"/>
    <property type="match status" value="1"/>
</dbReference>
<name>A0A6P1DTB8_9GAMM</name>
<dbReference type="CDD" id="cd17546">
    <property type="entry name" value="REC_hyHK_CKI1_RcsC-like"/>
    <property type="match status" value="1"/>
</dbReference>
<keyword evidence="9" id="KW-1133">Transmembrane helix</keyword>
<evidence type="ECO:0000259" key="11">
    <source>
        <dbReference type="PROSITE" id="PS50109"/>
    </source>
</evidence>
<dbReference type="InterPro" id="IPR008207">
    <property type="entry name" value="Sig_transdc_His_kin_Hpt_dom"/>
</dbReference>
<keyword evidence="10" id="KW-0732">Signal</keyword>
<dbReference type="InterPro" id="IPR003018">
    <property type="entry name" value="GAF"/>
</dbReference>
<evidence type="ECO:0000313" key="17">
    <source>
        <dbReference type="Proteomes" id="UP000471640"/>
    </source>
</evidence>
<feature type="chain" id="PRO_5026717524" description="histidine kinase" evidence="10">
    <location>
        <begin position="30"/>
        <end position="1742"/>
    </location>
</feature>
<dbReference type="EC" id="2.7.13.3" evidence="2"/>
<evidence type="ECO:0000256" key="2">
    <source>
        <dbReference type="ARBA" id="ARBA00012438"/>
    </source>
</evidence>
<feature type="domain" description="PAC" evidence="14">
    <location>
        <begin position="769"/>
        <end position="820"/>
    </location>
</feature>
<feature type="domain" description="PAC" evidence="14">
    <location>
        <begin position="917"/>
        <end position="969"/>
    </location>
</feature>
<dbReference type="Pfam" id="PF00989">
    <property type="entry name" value="PAS"/>
    <property type="match status" value="3"/>
</dbReference>
<feature type="domain" description="Histidine kinase" evidence="11">
    <location>
        <begin position="1143"/>
        <end position="1366"/>
    </location>
</feature>
<dbReference type="Proteomes" id="UP000471640">
    <property type="component" value="Unassembled WGS sequence"/>
</dbReference>
<feature type="transmembrane region" description="Helical" evidence="9">
    <location>
        <begin position="347"/>
        <end position="370"/>
    </location>
</feature>
<dbReference type="SUPFAM" id="SSF55781">
    <property type="entry name" value="GAF domain-like"/>
    <property type="match status" value="2"/>
</dbReference>
<evidence type="ECO:0000259" key="12">
    <source>
        <dbReference type="PROSITE" id="PS50110"/>
    </source>
</evidence>
<dbReference type="PANTHER" id="PTHR45339:SF3">
    <property type="entry name" value="HISTIDINE KINASE"/>
    <property type="match status" value="1"/>
</dbReference>
<feature type="modified residue" description="4-aspartylphosphate" evidence="8">
    <location>
        <position position="1447"/>
    </location>
</feature>
<dbReference type="SUPFAM" id="SSF47226">
    <property type="entry name" value="Histidine-containing phosphotransfer domain, HPT domain"/>
    <property type="match status" value="1"/>
</dbReference>
<keyword evidence="6" id="KW-0902">Two-component regulatory system</keyword>
<dbReference type="Gene3D" id="3.30.450.20">
    <property type="entry name" value="PAS domain"/>
    <property type="match status" value="3"/>
</dbReference>
<protein>
    <recommendedName>
        <fullName evidence="2">histidine kinase</fullName>
        <ecNumber evidence="2">2.7.13.3</ecNumber>
    </recommendedName>
</protein>
<dbReference type="InterPro" id="IPR029016">
    <property type="entry name" value="GAF-like_dom_sf"/>
</dbReference>
<feature type="domain" description="Response regulatory" evidence="12">
    <location>
        <begin position="1398"/>
        <end position="1514"/>
    </location>
</feature>
<keyword evidence="17" id="KW-1185">Reference proteome</keyword>
<dbReference type="SMART" id="SM00091">
    <property type="entry name" value="PAS"/>
    <property type="match status" value="3"/>
</dbReference>
<dbReference type="Gene3D" id="1.10.287.130">
    <property type="match status" value="1"/>
</dbReference>
<dbReference type="CDD" id="cd00082">
    <property type="entry name" value="HisKA"/>
    <property type="match status" value="1"/>
</dbReference>
<dbReference type="PROSITE" id="PS50113">
    <property type="entry name" value="PAC"/>
    <property type="match status" value="3"/>
</dbReference>
<dbReference type="GO" id="GO:0005886">
    <property type="term" value="C:plasma membrane"/>
    <property type="evidence" value="ECO:0007669"/>
    <property type="project" value="UniProtKB-SubCell"/>
</dbReference>
<dbReference type="Gene3D" id="3.30.565.10">
    <property type="entry name" value="Histidine kinase-like ATPase, C-terminal domain"/>
    <property type="match status" value="1"/>
</dbReference>
<dbReference type="Pfam" id="PF00512">
    <property type="entry name" value="HisKA"/>
    <property type="match status" value="1"/>
</dbReference>
<dbReference type="InterPro" id="IPR036641">
    <property type="entry name" value="HPT_dom_sf"/>
</dbReference>
<feature type="signal peptide" evidence="10">
    <location>
        <begin position="1"/>
        <end position="29"/>
    </location>
</feature>
<evidence type="ECO:0000256" key="6">
    <source>
        <dbReference type="ARBA" id="ARBA00023012"/>
    </source>
</evidence>
<dbReference type="InterPro" id="IPR011006">
    <property type="entry name" value="CheY-like_superfamily"/>
</dbReference>
<dbReference type="InterPro" id="IPR000014">
    <property type="entry name" value="PAS"/>
</dbReference>
<dbReference type="InterPro" id="IPR036097">
    <property type="entry name" value="HisK_dim/P_sf"/>
</dbReference>
<dbReference type="InterPro" id="IPR035965">
    <property type="entry name" value="PAS-like_dom_sf"/>
</dbReference>
<dbReference type="NCBIfam" id="TIGR00229">
    <property type="entry name" value="sensory_box"/>
    <property type="match status" value="3"/>
</dbReference>
<feature type="domain" description="PAC" evidence="14">
    <location>
        <begin position="643"/>
        <end position="695"/>
    </location>
</feature>
<evidence type="ECO:0000259" key="14">
    <source>
        <dbReference type="PROSITE" id="PS50113"/>
    </source>
</evidence>
<evidence type="ECO:0000256" key="1">
    <source>
        <dbReference type="ARBA" id="ARBA00000085"/>
    </source>
</evidence>
<dbReference type="Pfam" id="PF02518">
    <property type="entry name" value="HATPase_c"/>
    <property type="match status" value="1"/>
</dbReference>
<evidence type="ECO:0000256" key="3">
    <source>
        <dbReference type="ARBA" id="ARBA00022553"/>
    </source>
</evidence>
<dbReference type="SMART" id="SM00387">
    <property type="entry name" value="HATPase_c"/>
    <property type="match status" value="1"/>
</dbReference>
<dbReference type="InterPro" id="IPR001789">
    <property type="entry name" value="Sig_transdc_resp-reg_receiver"/>
</dbReference>
<dbReference type="GO" id="GO:0006355">
    <property type="term" value="P:regulation of DNA-templated transcription"/>
    <property type="evidence" value="ECO:0007669"/>
    <property type="project" value="InterPro"/>
</dbReference>
<dbReference type="SUPFAM" id="SSF55874">
    <property type="entry name" value="ATPase domain of HSP90 chaperone/DNA topoisomerase II/histidine kinase"/>
    <property type="match status" value="1"/>
</dbReference>
<sequence>MSPCRWIHCSILALLLPLAALLAPTVLCAQEPPPEVVILVSYHPGDAWSDNELAGLLPALKKVYPDLLPAIEFLDAKRFPRPEYLALVKDHLSRKYQADKIDLVIALDNPALDLLRTYPTELFAGTPVVFAGINGYRPRFLDERGRMTGLAEVQDMAGTLELALRLHPGTKHVFAIHDYGASGLAVRREMEAMLPQFADRVRVEFAPDVPFAELEQQLAALPSDSIVLLLTYVRDRAGRVFSREESTQLISAASPVPVYAMHETRLGHGIVGGLLLDGRQHGAQAAALALRVLAGEAPEHIPVEPSHFLPEFDAIQLQRFDIALERLPEGSRIINRPQSFYSQHRRLVWTLLTVLLSLTLAVLALAVAVVRIRRAGTALRLSEARQARLARLYQTLSDTNQAIVRVNDERVLCEQICTLAQRLAGFRLVWIGLQAPSQDQLIPLAVTGENAQLLLDSQVSLDPNSPEGQTLAADCFRTGAVQVCNDTQVLTGHGQVRKQPFKEGLAAIACLPLRRHEETVGVMELGSTQRDYFDAEAMALLTEMAMDISYALDNLDRARTLSATLEQLRQSEARYRLIVETANEGIWGVDADQRTNFINPRMAQMLGYEAREILGRSVDSFMHPEDLDDHAQQMQARHQGEPGYYERRFLRQDGTTLWALVAAAPILDGAGGFRGSFGMLTDITERRRNEERVREQRAFYEDILDKVQDGIWVSDTQHRIIYANPGIARLSGLPADQILGQQVLEDFSEETLRAFRPIYLRVMDSLKPLPYEIQVITPSGREGWQAGWLIPVIEEDSFTGMICTIRDTTEARAAQLALERYKVGLEKTVEHRTAELRESEGFLRLILESSAAGLYGLDLDGRISLVNPAACRQLGYQAEQLIGGYSHDIFHARRADGSPYPREDCPTCVTLREGLTLRVDNEVFWHADGHAIPVIYSVHPMLRGGQRVGAVVSFQDITERRRLEDRLRHLAEAVEGIAGVRDLTELTAIVCAAARQLTGADGATLARCDHQACDYLDEDAIGPLWKGQRFPRDDCAAGWAIREVGPIVIEDAADIPKLPAELDPQTFVKSLSLVPIGHRDPVGAIGCYWAHPHRVSDEELGLQQALADAAAVGLANLDLYRRLKDARAVAEHLAQVKSIFLANMSHEIRTPMNAIIGLTHLLQRDISDQEHQRKLEKMMTAARHLLAIINEILDFSKIEAGKLVLEQTDFALETVLEHVRSLMEEPARDKGLALAVELDASVAALSMLRGDPTRLTQVLLNYLGNAVKFTESGAVRLQVRVEEERDDDWRLRFEVRDTGIGIPAEAQSRLFEAFGQADDSTTRSHGGTGLGLAINRRLARLMGGTVGVESRPGEGSCFWLTARFGKARASTAEPDGIEPTTSASDVERELCAHHGGARLLLAEDNPINQEVAQALLHEVGLQVDLAQDGAQALAMARETAYDLILMDVQMPTLDGLEATRAIRQLPGRIKTPILAMTANAFAEDRARCLAAGMNDHVAKPVEPDALFATLLKWLPRTKHTTPTAMPEAKMAEPDLGSADEDMTRLAAIKGLDPTIGLRGVRGKTAVYTRLLRTFAHLHSEDVTALRECLANGEPASARQLAHRLKGVSATLGATKVRTIAADLDAALGKQPIGPELEPLIEALEQALTSLVTELRHHLASPQPGKPIAPDDPRLDQVLAELDGLLTQDDAQAVQCMRHHGDLLRSTLGQAFTELEQRIERFDFDGALQLLRQWLETKGRLPS</sequence>
<dbReference type="Gene3D" id="3.40.50.2300">
    <property type="match status" value="1"/>
</dbReference>
<feature type="domain" description="PAS" evidence="13">
    <location>
        <begin position="571"/>
        <end position="641"/>
    </location>
</feature>
<dbReference type="PROSITE" id="PS50109">
    <property type="entry name" value="HIS_KIN"/>
    <property type="match status" value="1"/>
</dbReference>
<feature type="modified residue" description="Phosphohistidine" evidence="7">
    <location>
        <position position="1602"/>
    </location>
</feature>
<evidence type="ECO:0000256" key="9">
    <source>
        <dbReference type="SAM" id="Phobius"/>
    </source>
</evidence>
<dbReference type="FunFam" id="3.30.565.10:FF:000010">
    <property type="entry name" value="Sensor histidine kinase RcsC"/>
    <property type="match status" value="1"/>
</dbReference>
<keyword evidence="9" id="KW-0812">Transmembrane</keyword>
<accession>A0A6P1DTB8</accession>
<dbReference type="InterPro" id="IPR036890">
    <property type="entry name" value="HATPase_C_sf"/>
</dbReference>
<dbReference type="InterPro" id="IPR013767">
    <property type="entry name" value="PAS_fold"/>
</dbReference>
<dbReference type="Pfam" id="PF01627">
    <property type="entry name" value="Hpt"/>
    <property type="match status" value="1"/>
</dbReference>
<organism evidence="16 17">
    <name type="scientific">Thiorhodococcus mannitoliphagus</name>
    <dbReference type="NCBI Taxonomy" id="329406"/>
    <lineage>
        <taxon>Bacteria</taxon>
        <taxon>Pseudomonadati</taxon>
        <taxon>Pseudomonadota</taxon>
        <taxon>Gammaproteobacteria</taxon>
        <taxon>Chromatiales</taxon>
        <taxon>Chromatiaceae</taxon>
        <taxon>Thiorhodococcus</taxon>
    </lineage>
</organism>
<dbReference type="SMART" id="SM00448">
    <property type="entry name" value="REC"/>
    <property type="match status" value="1"/>
</dbReference>
<evidence type="ECO:0000256" key="5">
    <source>
        <dbReference type="ARBA" id="ARBA00022777"/>
    </source>
</evidence>
<proteinExistence type="predicted"/>
<feature type="domain" description="HPt" evidence="15">
    <location>
        <begin position="1563"/>
        <end position="1657"/>
    </location>
</feature>
<dbReference type="RefSeq" id="WP_164652168.1">
    <property type="nucleotide sequence ID" value="NZ_JAAIJR010000006.1"/>
</dbReference>
<dbReference type="SMART" id="SM00073">
    <property type="entry name" value="HPT"/>
    <property type="match status" value="1"/>
</dbReference>
<dbReference type="EMBL" id="JAAIJR010000006">
    <property type="protein sequence ID" value="NEX19272.1"/>
    <property type="molecule type" value="Genomic_DNA"/>
</dbReference>
<dbReference type="InterPro" id="IPR000700">
    <property type="entry name" value="PAS-assoc_C"/>
</dbReference>
<dbReference type="PROSITE" id="PS50894">
    <property type="entry name" value="HPT"/>
    <property type="match status" value="1"/>
</dbReference>
<reference evidence="17" key="1">
    <citation type="journal article" date="2020" name="Microbiol. Resour. Announc.">
        <title>Draft Genome Sequences of Thiorhodococcus mannitoliphagus and Thiorhodococcus minor, Purple Sulfur Photosynthetic Bacteria in the Gammaproteobacterial Family Chromatiaceae.</title>
        <authorList>
            <person name="Aviles F.A."/>
            <person name="Meyer T.E."/>
            <person name="Kyndt J.A."/>
        </authorList>
    </citation>
    <scope>NUCLEOTIDE SEQUENCE [LARGE SCALE GENOMIC DNA]</scope>
    <source>
        <strain evidence="17">DSM 18266</strain>
    </source>
</reference>
<dbReference type="InterPro" id="IPR001610">
    <property type="entry name" value="PAC"/>
</dbReference>
<dbReference type="CDD" id="cd16922">
    <property type="entry name" value="HATPase_EvgS-ArcB-TorS-like"/>
    <property type="match status" value="1"/>
</dbReference>
<dbReference type="PROSITE" id="PS50110">
    <property type="entry name" value="RESPONSE_REGULATORY"/>
    <property type="match status" value="1"/>
</dbReference>
<feature type="domain" description="PAS" evidence="13">
    <location>
        <begin position="696"/>
        <end position="766"/>
    </location>
</feature>
<keyword evidence="3 8" id="KW-0597">Phosphoprotein</keyword>
<comment type="catalytic activity">
    <reaction evidence="1">
        <text>ATP + protein L-histidine = ADP + protein N-phospho-L-histidine.</text>
        <dbReference type="EC" id="2.7.13.3"/>
    </reaction>
</comment>
<gene>
    <name evidence="16" type="ORF">G3480_02910</name>
</gene>
<dbReference type="CDD" id="cd00130">
    <property type="entry name" value="PAS"/>
    <property type="match status" value="3"/>
</dbReference>
<evidence type="ECO:0000256" key="10">
    <source>
        <dbReference type="SAM" id="SignalP"/>
    </source>
</evidence>
<dbReference type="SUPFAM" id="SSF47384">
    <property type="entry name" value="Homodimeric domain of signal transducing histidine kinase"/>
    <property type="match status" value="1"/>
</dbReference>
<dbReference type="Pfam" id="PF13185">
    <property type="entry name" value="GAF_2"/>
    <property type="match status" value="2"/>
</dbReference>
<evidence type="ECO:0000259" key="13">
    <source>
        <dbReference type="PROSITE" id="PS50112"/>
    </source>
</evidence>
<dbReference type="SMART" id="SM00388">
    <property type="entry name" value="HisKA"/>
    <property type="match status" value="1"/>
</dbReference>
<evidence type="ECO:0000256" key="7">
    <source>
        <dbReference type="PROSITE-ProRule" id="PRU00110"/>
    </source>
</evidence>
<dbReference type="SMART" id="SM00086">
    <property type="entry name" value="PAC"/>
    <property type="match status" value="3"/>
</dbReference>
<dbReference type="InterPro" id="IPR005467">
    <property type="entry name" value="His_kinase_dom"/>
</dbReference>
<evidence type="ECO:0000259" key="15">
    <source>
        <dbReference type="PROSITE" id="PS50894"/>
    </source>
</evidence>
<evidence type="ECO:0000313" key="16">
    <source>
        <dbReference type="EMBL" id="NEX19272.1"/>
    </source>
</evidence>
<dbReference type="GO" id="GO:0000155">
    <property type="term" value="F:phosphorelay sensor kinase activity"/>
    <property type="evidence" value="ECO:0007669"/>
    <property type="project" value="InterPro"/>
</dbReference>